<evidence type="ECO:0000256" key="1">
    <source>
        <dbReference type="SAM" id="SignalP"/>
    </source>
</evidence>
<dbReference type="SUPFAM" id="SSF55797">
    <property type="entry name" value="PR-1-like"/>
    <property type="match status" value="1"/>
</dbReference>
<dbReference type="InterPro" id="IPR035940">
    <property type="entry name" value="CAP_sf"/>
</dbReference>
<feature type="domain" description="SCP" evidence="2">
    <location>
        <begin position="39"/>
        <end position="172"/>
    </location>
</feature>
<dbReference type="InterPro" id="IPR001283">
    <property type="entry name" value="CRISP-related"/>
</dbReference>
<dbReference type="Pfam" id="PF00188">
    <property type="entry name" value="CAP"/>
    <property type="match status" value="1"/>
</dbReference>
<dbReference type="Proteomes" id="UP001221142">
    <property type="component" value="Unassembled WGS sequence"/>
</dbReference>
<organism evidence="3 4">
    <name type="scientific">Roridomyces roridus</name>
    <dbReference type="NCBI Taxonomy" id="1738132"/>
    <lineage>
        <taxon>Eukaryota</taxon>
        <taxon>Fungi</taxon>
        <taxon>Dikarya</taxon>
        <taxon>Basidiomycota</taxon>
        <taxon>Agaricomycotina</taxon>
        <taxon>Agaricomycetes</taxon>
        <taxon>Agaricomycetidae</taxon>
        <taxon>Agaricales</taxon>
        <taxon>Marasmiineae</taxon>
        <taxon>Mycenaceae</taxon>
        <taxon>Roridomyces</taxon>
    </lineage>
</organism>
<gene>
    <name evidence="3" type="ORF">FB45DRAFT_827906</name>
</gene>
<dbReference type="PANTHER" id="PTHR10334">
    <property type="entry name" value="CYSTEINE-RICH SECRETORY PROTEIN-RELATED"/>
    <property type="match status" value="1"/>
</dbReference>
<evidence type="ECO:0000259" key="2">
    <source>
        <dbReference type="SMART" id="SM00198"/>
    </source>
</evidence>
<reference evidence="3" key="1">
    <citation type="submission" date="2023-03" db="EMBL/GenBank/DDBJ databases">
        <title>Massive genome expansion in bonnet fungi (Mycena s.s.) driven by repeated elements and novel gene families across ecological guilds.</title>
        <authorList>
            <consortium name="Lawrence Berkeley National Laboratory"/>
            <person name="Harder C.B."/>
            <person name="Miyauchi S."/>
            <person name="Viragh M."/>
            <person name="Kuo A."/>
            <person name="Thoen E."/>
            <person name="Andreopoulos B."/>
            <person name="Lu D."/>
            <person name="Skrede I."/>
            <person name="Drula E."/>
            <person name="Henrissat B."/>
            <person name="Morin E."/>
            <person name="Kohler A."/>
            <person name="Barry K."/>
            <person name="LaButti K."/>
            <person name="Morin E."/>
            <person name="Salamov A."/>
            <person name="Lipzen A."/>
            <person name="Mereny Z."/>
            <person name="Hegedus B."/>
            <person name="Baldrian P."/>
            <person name="Stursova M."/>
            <person name="Weitz H."/>
            <person name="Taylor A."/>
            <person name="Grigoriev I.V."/>
            <person name="Nagy L.G."/>
            <person name="Martin F."/>
            <person name="Kauserud H."/>
        </authorList>
    </citation>
    <scope>NUCLEOTIDE SEQUENCE</scope>
    <source>
        <strain evidence="3">9284</strain>
    </source>
</reference>
<protein>
    <submittedName>
        <fullName evidence="3">PR-1-like protein</fullName>
    </submittedName>
</protein>
<name>A0AAD7FU44_9AGAR</name>
<feature type="chain" id="PRO_5041971874" evidence="1">
    <location>
        <begin position="18"/>
        <end position="180"/>
    </location>
</feature>
<feature type="signal peptide" evidence="1">
    <location>
        <begin position="1"/>
        <end position="17"/>
    </location>
</feature>
<evidence type="ECO:0000313" key="3">
    <source>
        <dbReference type="EMBL" id="KAJ7639123.1"/>
    </source>
</evidence>
<dbReference type="PRINTS" id="PR00837">
    <property type="entry name" value="V5TPXLIKE"/>
</dbReference>
<sequence>MLLLPFLALFTFASALATPNIPPASRRTAIERSLFGPGADQTAFLQAHNRVRVQHGAQNLVWNATLEASAQSWADSCQVKHSDGTLLSSPYGENIVAGTGQFSISDAVNQFTLDQGDYDPSNPTYLHFTQVVWKSTTQLGCAVSQCGSVFGPGSGLANYYVCIYDPAGNVIGEAPANVQV</sequence>
<proteinExistence type="predicted"/>
<dbReference type="InterPro" id="IPR014044">
    <property type="entry name" value="CAP_dom"/>
</dbReference>
<keyword evidence="1" id="KW-0732">Signal</keyword>
<dbReference type="AlphaFoldDB" id="A0AAD7FU44"/>
<comment type="caution">
    <text evidence="3">The sequence shown here is derived from an EMBL/GenBank/DDBJ whole genome shotgun (WGS) entry which is preliminary data.</text>
</comment>
<dbReference type="EMBL" id="JARKIF010000005">
    <property type="protein sequence ID" value="KAJ7639123.1"/>
    <property type="molecule type" value="Genomic_DNA"/>
</dbReference>
<dbReference type="SMART" id="SM00198">
    <property type="entry name" value="SCP"/>
    <property type="match status" value="1"/>
</dbReference>
<keyword evidence="4" id="KW-1185">Reference proteome</keyword>
<evidence type="ECO:0000313" key="4">
    <source>
        <dbReference type="Proteomes" id="UP001221142"/>
    </source>
</evidence>
<accession>A0AAD7FU44</accession>
<dbReference type="Gene3D" id="3.40.33.10">
    <property type="entry name" value="CAP"/>
    <property type="match status" value="1"/>
</dbReference>